<dbReference type="AlphaFoldDB" id="A0AAW9QJ69"/>
<name>A0AAW9QJ69_9CHRO</name>
<comment type="similarity">
    <text evidence="1">Belongs to the transposase 11 family.</text>
</comment>
<protein>
    <submittedName>
        <fullName evidence="6">IS4 family transposase</fullName>
    </submittedName>
</protein>
<dbReference type="GO" id="GO:0003677">
    <property type="term" value="F:DNA binding"/>
    <property type="evidence" value="ECO:0007669"/>
    <property type="project" value="UniProtKB-KW"/>
</dbReference>
<dbReference type="GO" id="GO:0004803">
    <property type="term" value="F:transposase activity"/>
    <property type="evidence" value="ECO:0007669"/>
    <property type="project" value="InterPro"/>
</dbReference>
<dbReference type="InterPro" id="IPR047952">
    <property type="entry name" value="Transpos_IS4"/>
</dbReference>
<feature type="domain" description="Transposase IS4-like" evidence="5">
    <location>
        <begin position="102"/>
        <end position="296"/>
    </location>
</feature>
<dbReference type="EMBL" id="JBAFSM010000020">
    <property type="protein sequence ID" value="MEG3437850.1"/>
    <property type="molecule type" value="Genomic_DNA"/>
</dbReference>
<evidence type="ECO:0000259" key="5">
    <source>
        <dbReference type="Pfam" id="PF01609"/>
    </source>
</evidence>
<dbReference type="PANTHER" id="PTHR33258">
    <property type="entry name" value="TRANSPOSASE INSL FOR INSERTION SEQUENCE ELEMENT IS186A-RELATED"/>
    <property type="match status" value="1"/>
</dbReference>
<proteinExistence type="inferred from homology"/>
<dbReference type="NCBIfam" id="NF033592">
    <property type="entry name" value="transpos_IS4_1"/>
    <property type="match status" value="1"/>
</dbReference>
<keyword evidence="2" id="KW-0815">Transposition</keyword>
<evidence type="ECO:0000313" key="7">
    <source>
        <dbReference type="Proteomes" id="UP001328733"/>
    </source>
</evidence>
<dbReference type="PANTHER" id="PTHR33258:SF1">
    <property type="entry name" value="TRANSPOSASE INSL FOR INSERTION SEQUENCE ELEMENT IS186A-RELATED"/>
    <property type="match status" value="1"/>
</dbReference>
<evidence type="ECO:0000256" key="1">
    <source>
        <dbReference type="ARBA" id="ARBA00010075"/>
    </source>
</evidence>
<keyword evidence="3" id="KW-0238">DNA-binding</keyword>
<dbReference type="GO" id="GO:0006313">
    <property type="term" value="P:DNA transposition"/>
    <property type="evidence" value="ECO:0007669"/>
    <property type="project" value="InterPro"/>
</dbReference>
<keyword evidence="7" id="KW-1185">Reference proteome</keyword>
<reference evidence="6 7" key="1">
    <citation type="submission" date="2024-01" db="EMBL/GenBank/DDBJ databases">
        <title>Genomic insights into the taxonomy and metabolism of the cyanobacterium Pannus brasiliensis CCIBt3594.</title>
        <authorList>
            <person name="Machado M."/>
            <person name="Botero N.B."/>
            <person name="Andreote A.P.D."/>
            <person name="Feitosa A.M.T."/>
            <person name="Popin R."/>
            <person name="Sivonen K."/>
            <person name="Fiore M.F."/>
        </authorList>
    </citation>
    <scope>NUCLEOTIDE SEQUENCE [LARGE SCALE GENOMIC DNA]</scope>
    <source>
        <strain evidence="6 7">CCIBt3594</strain>
    </source>
</reference>
<dbReference type="InterPro" id="IPR012337">
    <property type="entry name" value="RNaseH-like_sf"/>
</dbReference>
<dbReference type="InterPro" id="IPR002559">
    <property type="entry name" value="Transposase_11"/>
</dbReference>
<dbReference type="Pfam" id="PF01609">
    <property type="entry name" value="DDE_Tnp_1"/>
    <property type="match status" value="1"/>
</dbReference>
<comment type="caution">
    <text evidence="6">The sequence shown here is derived from an EMBL/GenBank/DDBJ whole genome shotgun (WGS) entry which is preliminary data.</text>
</comment>
<sequence length="338" mass="38882">MTTIFPKLMKELLKPLPKNDYPAISTFTFVSSWIGFALDQSLVSMRDLCTRMTLQGINLNLSTFSKASKIRETEPFEKIIAELTKRLIAKKGKANTRAMFPIDSTIITLTSKLLWEEGWHQVKLFSGLNSITTTVEGIVIHFGQGHDSKEGEKTVEAIPANGVGAMERGFVSRPRILKLLEEKDKHFILRVKNNMSLEMLENGRCKLGKGRRQVEVRVVAFCDLETRTEFRIATDLPLEGEGAVSNEEIGEMYRRRWQIELLWKFLKMHLKLDNIITKNGNGIRIQIYSCILAYLILQLIDIAEDFGKSLLDKLRYLQSFMCQHTSYVHWFRKIVYSI</sequence>
<organism evidence="6 7">
    <name type="scientific">Pannus brasiliensis CCIBt3594</name>
    <dbReference type="NCBI Taxonomy" id="1427578"/>
    <lineage>
        <taxon>Bacteria</taxon>
        <taxon>Bacillati</taxon>
        <taxon>Cyanobacteriota</taxon>
        <taxon>Cyanophyceae</taxon>
        <taxon>Oscillatoriophycideae</taxon>
        <taxon>Chroococcales</taxon>
        <taxon>Microcystaceae</taxon>
        <taxon>Pannus</taxon>
    </lineage>
</organism>
<evidence type="ECO:0000256" key="2">
    <source>
        <dbReference type="ARBA" id="ARBA00022578"/>
    </source>
</evidence>
<dbReference type="SUPFAM" id="SSF53098">
    <property type="entry name" value="Ribonuclease H-like"/>
    <property type="match status" value="1"/>
</dbReference>
<gene>
    <name evidence="6" type="ORF">V0288_12050</name>
</gene>
<evidence type="ECO:0000256" key="4">
    <source>
        <dbReference type="ARBA" id="ARBA00023172"/>
    </source>
</evidence>
<dbReference type="Proteomes" id="UP001328733">
    <property type="component" value="Unassembled WGS sequence"/>
</dbReference>
<dbReference type="RefSeq" id="WP_332865329.1">
    <property type="nucleotide sequence ID" value="NZ_JBAFSM010000020.1"/>
</dbReference>
<evidence type="ECO:0000256" key="3">
    <source>
        <dbReference type="ARBA" id="ARBA00023125"/>
    </source>
</evidence>
<accession>A0AAW9QJ69</accession>
<evidence type="ECO:0000313" key="6">
    <source>
        <dbReference type="EMBL" id="MEG3437850.1"/>
    </source>
</evidence>
<keyword evidence="4" id="KW-0233">DNA recombination</keyword>